<dbReference type="InterPro" id="IPR005814">
    <property type="entry name" value="Aminotrans_3"/>
</dbReference>
<dbReference type="PANTHER" id="PTHR43713">
    <property type="entry name" value="GLUTAMATE-1-SEMIALDEHYDE 2,1-AMINOMUTASE"/>
    <property type="match status" value="1"/>
</dbReference>
<evidence type="ECO:0000256" key="1">
    <source>
        <dbReference type="ARBA" id="ARBA00001933"/>
    </source>
</evidence>
<accession>A0ABW4KGB7</accession>
<comment type="cofactor">
    <cofactor evidence="1">
        <name>pyridoxal 5'-phosphate</name>
        <dbReference type="ChEBI" id="CHEBI:597326"/>
    </cofactor>
</comment>
<comment type="similarity">
    <text evidence="3">Belongs to the class-III pyridoxal-phosphate-dependent aminotransferase family.</text>
</comment>
<dbReference type="SUPFAM" id="SSF53383">
    <property type="entry name" value="PLP-dependent transferases"/>
    <property type="match status" value="1"/>
</dbReference>
<dbReference type="GO" id="GO:0008483">
    <property type="term" value="F:transaminase activity"/>
    <property type="evidence" value="ECO:0007669"/>
    <property type="project" value="UniProtKB-KW"/>
</dbReference>
<dbReference type="CDD" id="cd00610">
    <property type="entry name" value="OAT_like"/>
    <property type="match status" value="1"/>
</dbReference>
<organism evidence="4 5">
    <name type="scientific">Siminovitchia sediminis</name>
    <dbReference type="NCBI Taxonomy" id="1274353"/>
    <lineage>
        <taxon>Bacteria</taxon>
        <taxon>Bacillati</taxon>
        <taxon>Bacillota</taxon>
        <taxon>Bacilli</taxon>
        <taxon>Bacillales</taxon>
        <taxon>Bacillaceae</taxon>
        <taxon>Siminovitchia</taxon>
    </lineage>
</organism>
<evidence type="ECO:0000313" key="5">
    <source>
        <dbReference type="Proteomes" id="UP001597301"/>
    </source>
</evidence>
<dbReference type="Gene3D" id="3.40.640.10">
    <property type="entry name" value="Type I PLP-dependent aspartate aminotransferase-like (Major domain)"/>
    <property type="match status" value="1"/>
</dbReference>
<dbReference type="RefSeq" id="WP_380772682.1">
    <property type="nucleotide sequence ID" value="NZ_JBHUEO010000008.1"/>
</dbReference>
<keyword evidence="4" id="KW-0808">Transferase</keyword>
<comment type="caution">
    <text evidence="4">The sequence shown here is derived from an EMBL/GenBank/DDBJ whole genome shotgun (WGS) entry which is preliminary data.</text>
</comment>
<keyword evidence="4" id="KW-0032">Aminotransferase</keyword>
<dbReference type="InterPro" id="IPR015424">
    <property type="entry name" value="PyrdxlP-dep_Trfase"/>
</dbReference>
<keyword evidence="5" id="KW-1185">Reference proteome</keyword>
<evidence type="ECO:0000256" key="2">
    <source>
        <dbReference type="ARBA" id="ARBA00022898"/>
    </source>
</evidence>
<dbReference type="InterPro" id="IPR015421">
    <property type="entry name" value="PyrdxlP-dep_Trfase_major"/>
</dbReference>
<dbReference type="Proteomes" id="UP001597301">
    <property type="component" value="Unassembled WGS sequence"/>
</dbReference>
<gene>
    <name evidence="4" type="ORF">ACFSCZ_05045</name>
</gene>
<dbReference type="Gene3D" id="3.90.1150.10">
    <property type="entry name" value="Aspartate Aminotransferase, domain 1"/>
    <property type="match status" value="1"/>
</dbReference>
<keyword evidence="2 3" id="KW-0663">Pyridoxal phosphate</keyword>
<dbReference type="InterPro" id="IPR015422">
    <property type="entry name" value="PyrdxlP-dep_Trfase_small"/>
</dbReference>
<protein>
    <submittedName>
        <fullName evidence="4">Aspartate aminotransferase family protein</fullName>
    </submittedName>
</protein>
<dbReference type="Pfam" id="PF00202">
    <property type="entry name" value="Aminotran_3"/>
    <property type="match status" value="1"/>
</dbReference>
<reference evidence="5" key="1">
    <citation type="journal article" date="2019" name="Int. J. Syst. Evol. Microbiol.">
        <title>The Global Catalogue of Microorganisms (GCM) 10K type strain sequencing project: providing services to taxonomists for standard genome sequencing and annotation.</title>
        <authorList>
            <consortium name="The Broad Institute Genomics Platform"/>
            <consortium name="The Broad Institute Genome Sequencing Center for Infectious Disease"/>
            <person name="Wu L."/>
            <person name="Ma J."/>
        </authorList>
    </citation>
    <scope>NUCLEOTIDE SEQUENCE [LARGE SCALE GENOMIC DNA]</scope>
    <source>
        <strain evidence="5">CGMCC 1.12295</strain>
    </source>
</reference>
<dbReference type="EMBL" id="JBHUEO010000008">
    <property type="protein sequence ID" value="MFD1706122.1"/>
    <property type="molecule type" value="Genomic_DNA"/>
</dbReference>
<proteinExistence type="inferred from homology"/>
<sequence length="452" mass="50196">MKRYSTPTRFAENRPLSASFFKTAGTHIAGGVNGNLRYFTPFPITFKKAKDAWLVDLDGNPYVDYLLSYGALMLGHGHPVIKEAVQNVWDQLGTSAFGAAHPMEWEMALELHKLYPSMEKMRFTNSGLEATLFALRLGLAFTGKTHVGKFEGHYHGSHDHVLVSVNPDLDQAGNPTAPEAVPETLRLPDYYLKHTVVLPFNDLPACEKILTKMKDQIGIVILEPFQSGYIAADQEFITGLRDITKQLDILLVFDEVKTGCRITLGGAQQFYHVQPDLTALGKVVGGGFPIGVVGGRGDILEFSSPQHAGKHEDIVFHSGTFNGNPISMAAGLATIRYLSQSNRFEDMVHRTQMLRKGIETLAQDYGVPFKTIGEGTIFNVVATNRKMTNYRDVASLQKETRMALDYLLMDHGVYSKPLNRFSLSDAHGKREIEITLDGFERSFSKLKSNIPL</sequence>
<name>A0ABW4KGB7_9BACI</name>
<evidence type="ECO:0000256" key="3">
    <source>
        <dbReference type="RuleBase" id="RU003560"/>
    </source>
</evidence>
<dbReference type="PANTHER" id="PTHR43713:SF3">
    <property type="entry name" value="GLUTAMATE-1-SEMIALDEHYDE 2,1-AMINOMUTASE 1, CHLOROPLASTIC-RELATED"/>
    <property type="match status" value="1"/>
</dbReference>
<evidence type="ECO:0000313" key="4">
    <source>
        <dbReference type="EMBL" id="MFD1706122.1"/>
    </source>
</evidence>